<feature type="compositionally biased region" description="Low complexity" evidence="5">
    <location>
        <begin position="991"/>
        <end position="1009"/>
    </location>
</feature>
<evidence type="ECO:0000256" key="1">
    <source>
        <dbReference type="ARBA" id="ARBA00007074"/>
    </source>
</evidence>
<feature type="compositionally biased region" description="Basic and acidic residues" evidence="5">
    <location>
        <begin position="500"/>
        <end position="519"/>
    </location>
</feature>
<evidence type="ECO:0000256" key="2">
    <source>
        <dbReference type="ARBA" id="ARBA00022670"/>
    </source>
</evidence>
<feature type="compositionally biased region" description="Polar residues" evidence="5">
    <location>
        <begin position="1197"/>
        <end position="1208"/>
    </location>
</feature>
<feature type="region of interest" description="Disordered" evidence="5">
    <location>
        <begin position="953"/>
        <end position="1035"/>
    </location>
</feature>
<feature type="compositionally biased region" description="Basic and acidic residues" evidence="5">
    <location>
        <begin position="1010"/>
        <end position="1035"/>
    </location>
</feature>
<feature type="compositionally biased region" description="Polar residues" evidence="5">
    <location>
        <begin position="1139"/>
        <end position="1148"/>
    </location>
</feature>
<feature type="compositionally biased region" description="Polar residues" evidence="5">
    <location>
        <begin position="425"/>
        <end position="461"/>
    </location>
</feature>
<dbReference type="GO" id="GO:0006508">
    <property type="term" value="P:proteolysis"/>
    <property type="evidence" value="ECO:0007669"/>
    <property type="project" value="UniProtKB-KW"/>
</dbReference>
<dbReference type="SUPFAM" id="SSF56059">
    <property type="entry name" value="Glutathione synthetase ATP-binding domain-like"/>
    <property type="match status" value="1"/>
</dbReference>
<dbReference type="SUPFAM" id="SSF54001">
    <property type="entry name" value="Cysteine proteinases"/>
    <property type="match status" value="1"/>
</dbReference>
<feature type="compositionally biased region" description="Basic and acidic residues" evidence="5">
    <location>
        <begin position="257"/>
        <end position="283"/>
    </location>
</feature>
<dbReference type="GO" id="GO:0008234">
    <property type="term" value="F:cysteine-type peptidase activity"/>
    <property type="evidence" value="ECO:0007669"/>
    <property type="project" value="UniProtKB-KW"/>
</dbReference>
<dbReference type="Pfam" id="PF03133">
    <property type="entry name" value="TTL"/>
    <property type="match status" value="1"/>
</dbReference>
<feature type="compositionally biased region" description="Basic and acidic residues" evidence="5">
    <location>
        <begin position="1358"/>
        <end position="1377"/>
    </location>
</feature>
<keyword evidence="3" id="KW-0378">Hydrolase</keyword>
<evidence type="ECO:0000256" key="5">
    <source>
        <dbReference type="SAM" id="MobiDB-lite"/>
    </source>
</evidence>
<dbReference type="InterPro" id="IPR000064">
    <property type="entry name" value="NLP_P60_dom"/>
</dbReference>
<dbReference type="PANTHER" id="PTHR47664">
    <property type="entry name" value="NLPC_P60 DOMAIN-CONTAINING PROTEIN"/>
    <property type="match status" value="1"/>
</dbReference>
<dbReference type="InterPro" id="IPR004344">
    <property type="entry name" value="TTL/TTLL_fam"/>
</dbReference>
<feature type="region of interest" description="Disordered" evidence="5">
    <location>
        <begin position="1240"/>
        <end position="1291"/>
    </location>
</feature>
<dbReference type="Gene3D" id="3.30.470.20">
    <property type="entry name" value="ATP-grasp fold, B domain"/>
    <property type="match status" value="1"/>
</dbReference>
<keyword evidence="8" id="KW-1185">Reference proteome</keyword>
<comment type="similarity">
    <text evidence="1">Belongs to the peptidase C40 family.</text>
</comment>
<dbReference type="PANTHER" id="PTHR47664:SF1">
    <property type="entry name" value="CHROMOSOME UNDETERMINED SCAFFOLD_14, WHOLE GENOME SHOTGUN SEQUENCE"/>
    <property type="match status" value="1"/>
</dbReference>
<feature type="compositionally biased region" description="Low complexity" evidence="5">
    <location>
        <begin position="953"/>
        <end position="963"/>
    </location>
</feature>
<feature type="compositionally biased region" description="Basic and acidic residues" evidence="5">
    <location>
        <begin position="1084"/>
        <end position="1116"/>
    </location>
</feature>
<keyword evidence="4" id="KW-0788">Thiol protease</keyword>
<feature type="region of interest" description="Disordered" evidence="5">
    <location>
        <begin position="1084"/>
        <end position="1215"/>
    </location>
</feature>
<feature type="domain" description="NlpC/P60" evidence="6">
    <location>
        <begin position="74"/>
        <end position="220"/>
    </location>
</feature>
<dbReference type="PROSITE" id="PS51221">
    <property type="entry name" value="TTL"/>
    <property type="match status" value="1"/>
</dbReference>
<evidence type="ECO:0000313" key="8">
    <source>
        <dbReference type="Proteomes" id="UP000005408"/>
    </source>
</evidence>
<dbReference type="PROSITE" id="PS51935">
    <property type="entry name" value="NLPC_P60"/>
    <property type="match status" value="1"/>
</dbReference>
<feature type="compositionally biased region" description="Low complexity" evidence="5">
    <location>
        <begin position="385"/>
        <end position="402"/>
    </location>
</feature>
<feature type="region of interest" description="Disordered" evidence="5">
    <location>
        <begin position="251"/>
        <end position="561"/>
    </location>
</feature>
<keyword evidence="2" id="KW-0645">Protease</keyword>
<proteinExistence type="inferred from homology"/>
<feature type="compositionally biased region" description="Polar residues" evidence="5">
    <location>
        <begin position="1240"/>
        <end position="1262"/>
    </location>
</feature>
<dbReference type="InterPro" id="IPR038765">
    <property type="entry name" value="Papain-like_cys_pep_sf"/>
</dbReference>
<feature type="compositionally biased region" description="Acidic residues" evidence="5">
    <location>
        <begin position="301"/>
        <end position="359"/>
    </location>
</feature>
<evidence type="ECO:0000313" key="7">
    <source>
        <dbReference type="EnsemblMetazoa" id="G20374.3:cds"/>
    </source>
</evidence>
<dbReference type="Proteomes" id="UP000005408">
    <property type="component" value="Unassembled WGS sequence"/>
</dbReference>
<accession>A0A8W8JNQ3</accession>
<evidence type="ECO:0000256" key="4">
    <source>
        <dbReference type="ARBA" id="ARBA00022807"/>
    </source>
</evidence>
<feature type="compositionally biased region" description="Low complexity" evidence="5">
    <location>
        <begin position="1149"/>
        <end position="1165"/>
    </location>
</feature>
<evidence type="ECO:0000256" key="3">
    <source>
        <dbReference type="ARBA" id="ARBA00022801"/>
    </source>
</evidence>
<feature type="compositionally biased region" description="Low complexity" evidence="5">
    <location>
        <begin position="1174"/>
        <end position="1195"/>
    </location>
</feature>
<name>A0A8W8JNQ3_MAGGI</name>
<feature type="compositionally biased region" description="Polar residues" evidence="5">
    <location>
        <begin position="487"/>
        <end position="499"/>
    </location>
</feature>
<feature type="compositionally biased region" description="Polar residues" evidence="5">
    <location>
        <begin position="365"/>
        <end position="384"/>
    </location>
</feature>
<feature type="region of interest" description="Disordered" evidence="5">
    <location>
        <begin position="49"/>
        <end position="72"/>
    </location>
</feature>
<feature type="region of interest" description="Disordered" evidence="5">
    <location>
        <begin position="1355"/>
        <end position="1377"/>
    </location>
</feature>
<dbReference type="EnsemblMetazoa" id="G20374.3">
    <property type="protein sequence ID" value="G20374.3:cds"/>
    <property type="gene ID" value="G20374"/>
</dbReference>
<dbReference type="Gene3D" id="3.90.1720.10">
    <property type="entry name" value="endopeptidase domain like (from Nostoc punctiforme)"/>
    <property type="match status" value="1"/>
</dbReference>
<reference evidence="7" key="1">
    <citation type="submission" date="2022-08" db="UniProtKB">
        <authorList>
            <consortium name="EnsemblMetazoa"/>
        </authorList>
    </citation>
    <scope>IDENTIFICATION</scope>
    <source>
        <strain evidence="7">05x7-T-G4-1.051#20</strain>
    </source>
</reference>
<feature type="compositionally biased region" description="Low complexity" evidence="5">
    <location>
        <begin position="1272"/>
        <end position="1289"/>
    </location>
</feature>
<evidence type="ECO:0000259" key="6">
    <source>
        <dbReference type="PROSITE" id="PS51935"/>
    </source>
</evidence>
<organism evidence="7 8">
    <name type="scientific">Magallana gigas</name>
    <name type="common">Pacific oyster</name>
    <name type="synonym">Crassostrea gigas</name>
    <dbReference type="NCBI Taxonomy" id="29159"/>
    <lineage>
        <taxon>Eukaryota</taxon>
        <taxon>Metazoa</taxon>
        <taxon>Spiralia</taxon>
        <taxon>Lophotrochozoa</taxon>
        <taxon>Mollusca</taxon>
        <taxon>Bivalvia</taxon>
        <taxon>Autobranchia</taxon>
        <taxon>Pteriomorphia</taxon>
        <taxon>Ostreida</taxon>
        <taxon>Ostreoidea</taxon>
        <taxon>Ostreidae</taxon>
        <taxon>Magallana</taxon>
    </lineage>
</organism>
<sequence length="1377" mass="153735">MRGNEEINMADTGMEMKRKQCESFTIDFVQGGGQKESLQDAFLKFQKDKQKEIKNQRKMKRKRKKKQRNRQHMQKLRAKFMAQTKKYFGTPYAKRYWTPDDEEYYSKRFLDCCGLVRQVMLDLRKEFGFRIGPWNQAYMYDTLPITIEREEDMKPGDLVFISGIYPNPKSRQQKHNMTHVEIWAGDGCKTIGARWNKGKVQVFDHYKFQPKSFHSEQYIFKSIDTWLAGTCKSHCQEHKWKRRKFNPSKKSVFAMGADKKDKTTNQEKGDQEKTDKQNEEEKASGVVGEGEGHVEGAQWTGEEEGVGAEGSGGEEEEEEEDFGQQDEDFDDDGEDDEDDDDDDFLYEQGDDSQEDEDDINATPLGLQSQIMSKNSSVASMQNYASLSESTTETSTPTNPSTESIRKGDLAIEVSKCVIVDKNDKNLNNSASSNTDSVFSKATNSMLKGRGSQLSAQQSNQVKDAAAEKKNEGASGSEPVKPEITDSGKATPNKTETSTGKTEKPAQEKTADSKTTKHDSGLNPVKSDSAKDAKDTKEDSAKERPSKKSSSHTRSTKLPSCSLPVNMQPTFYVGGGNGVSLVEAPLLGLGWKRTNDKYDERFRLKWVECKTRINYGAFKEGEQLVNHIPNGNLLTNKLGLLNSLQEYERVTMSTKGRPPRLRFTDFVPETYRFDEKHDREAFMECYKDNELWICKPTGMNQGKGIFIIRSREELDKLIEEREQRREQLAKSSKPMMTRIVQKYITNPLLLDERKFDIRAYMLIASTTPYLVLYHKGYVRLCCNKYKEDSKELSTHLTNQFVQKKDPNYKDVKEDTAWSMDKFNQYVNENVAPHKEIEQDWVYNTLTKQMQKIMIHCFNSVKHKLQSRVGFFDLFGLDFMVDTDLKVYLIEINVNPALHTNCEALKEVIPGVVEETLYVTIECFEKTRKNQQLLPLNSMRNFSILYCGSRPYNMPSRPSRSVSPSKDTSTQEKRSSISNTAAPGAPRSLHRFSTTSTPVVSAPPVSSVSKSTQEKPLAEKVTTEKSTEKSSIEKKQSTVVDVHRVPNPNAKLSDMVSFSSSTLLAEAGNLLGQTTNVLDETVKLKMVHGDEKQPGEDEKLKKEDSNVKEKANSVEKSSEGVVLNLAPPEKQPSVMVEKSNKTSTADAQPVTSNTKTTSSTSSTSNTKPKPFVGRVAANTSTTSAPATSSLSSTTKSSPGDFNSSATTSKPGLTEITPKPAYPYVIATSTTSTNDIASKNVSNFPLITNNGNTSKSARHSSLSQSLRRDTSGKVSNSGGLSSNPYSLSSSLGKPHGSAVYLNTATSRSLNVTGSNALSTANSHSNSAKIMTVPSITISEPGPKTIATLTLTSSRAGFLGRSDVRSGLRRSRDRDKPDRGN</sequence>
<feature type="compositionally biased region" description="Basic residues" evidence="5">
    <location>
        <begin position="56"/>
        <end position="72"/>
    </location>
</feature>
<protein>
    <recommendedName>
        <fullName evidence="6">NlpC/P60 domain-containing protein</fullName>
    </recommendedName>
</protein>
<feature type="compositionally biased region" description="Basic and acidic residues" evidence="5">
    <location>
        <begin position="527"/>
        <end position="545"/>
    </location>
</feature>